<comment type="caution">
    <text evidence="2">The sequence shown here is derived from an EMBL/GenBank/DDBJ whole genome shotgun (WGS) entry which is preliminary data.</text>
</comment>
<protein>
    <submittedName>
        <fullName evidence="2">Uncharacterized protein</fullName>
    </submittedName>
</protein>
<evidence type="ECO:0000313" key="2">
    <source>
        <dbReference type="EMBL" id="KPL91804.1"/>
    </source>
</evidence>
<feature type="transmembrane region" description="Helical" evidence="1">
    <location>
        <begin position="262"/>
        <end position="282"/>
    </location>
</feature>
<sequence>MRNLHSVYHLARADFLERTRRTSFLVMVGLVLYLGYLVNIGQVTLRLETYRGVFNSAWVGSMMTLVVNFLLGWFGFYLVKGAIARDYQTGVGQIMAATPLSRPLYLLGKWLSNMAVLDLMVFALMIAALVMQLIQREDAVIHVWALISPFLLVALPFMALVAAIAVLFECISWLRGSFGNLVYFFGFIMGIALVAIMFGEAVPVLDWLGFGVFKTSMAQAAKAAYPDYSGGLALSLVPASGNIQPFHWAGVTWTLPLLLPRLGIWALALGLTLASSVVFDRFSQAGMPRRKKSASPAAEVPATAAAPAAAQKSISLTRLPAASARFSLGRLFLAEWRLTVRGMPWWWYLAALGLIGGSLVLPLENLRSWVLPAALIWPLLVWSGLGCREARYATGQFVFSGPRPLRSQLPAAWLAGMSLSLLMGGGALLRFALAGDWTSFTALAAGLLFIPSLALALGVWTGSSKAFEVVYAVFWYLGVLNDVLELDFTGLHASGHWPIYLFLSLALFALAFWGRKRQLQH</sequence>
<accession>A0A0P6YMF3</accession>
<evidence type="ECO:0000313" key="3">
    <source>
        <dbReference type="Proteomes" id="UP000050501"/>
    </source>
</evidence>
<proteinExistence type="predicted"/>
<organism evidence="2 3">
    <name type="scientific">Levilinea saccharolytica</name>
    <dbReference type="NCBI Taxonomy" id="229921"/>
    <lineage>
        <taxon>Bacteria</taxon>
        <taxon>Bacillati</taxon>
        <taxon>Chloroflexota</taxon>
        <taxon>Anaerolineae</taxon>
        <taxon>Anaerolineales</taxon>
        <taxon>Anaerolineaceae</taxon>
        <taxon>Levilinea</taxon>
    </lineage>
</organism>
<name>A0A0P6YMF3_9CHLR</name>
<feature type="transmembrane region" description="Helical" evidence="1">
    <location>
        <begin position="110"/>
        <end position="134"/>
    </location>
</feature>
<feature type="transmembrane region" description="Helical" evidence="1">
    <location>
        <begin position="345"/>
        <end position="363"/>
    </location>
</feature>
<dbReference type="OrthoDB" id="6017159at2"/>
<reference evidence="2 3" key="1">
    <citation type="submission" date="2015-07" db="EMBL/GenBank/DDBJ databases">
        <title>Genome sequence of Levilinea saccharolytica DSM 16555.</title>
        <authorList>
            <person name="Hemp J."/>
            <person name="Ward L.M."/>
            <person name="Pace L.A."/>
            <person name="Fischer W.W."/>
        </authorList>
    </citation>
    <scope>NUCLEOTIDE SEQUENCE [LARGE SCALE GENOMIC DNA]</scope>
    <source>
        <strain evidence="2 3">KIBI-1</strain>
    </source>
</reference>
<keyword evidence="1" id="KW-1133">Transmembrane helix</keyword>
<keyword evidence="1" id="KW-0812">Transmembrane</keyword>
<dbReference type="RefSeq" id="WP_062418026.1">
    <property type="nucleotide sequence ID" value="NZ_DF967974.1"/>
</dbReference>
<dbReference type="STRING" id="229921.ADN01_00540"/>
<evidence type="ECO:0000256" key="1">
    <source>
        <dbReference type="SAM" id="Phobius"/>
    </source>
</evidence>
<feature type="transmembrane region" description="Helical" evidence="1">
    <location>
        <begin position="21"/>
        <end position="38"/>
    </location>
</feature>
<keyword evidence="3" id="KW-1185">Reference proteome</keyword>
<feature type="transmembrane region" description="Helical" evidence="1">
    <location>
        <begin position="411"/>
        <end position="433"/>
    </location>
</feature>
<gene>
    <name evidence="2" type="ORF">ADN01_00540</name>
</gene>
<dbReference type="EMBL" id="LGCM01000002">
    <property type="protein sequence ID" value="KPL91804.1"/>
    <property type="molecule type" value="Genomic_DNA"/>
</dbReference>
<feature type="transmembrane region" description="Helical" evidence="1">
    <location>
        <begin position="140"/>
        <end position="168"/>
    </location>
</feature>
<feature type="transmembrane region" description="Helical" evidence="1">
    <location>
        <begin position="439"/>
        <end position="459"/>
    </location>
</feature>
<dbReference type="AlphaFoldDB" id="A0A0P6YMF3"/>
<dbReference type="Proteomes" id="UP000050501">
    <property type="component" value="Unassembled WGS sequence"/>
</dbReference>
<feature type="transmembrane region" description="Helical" evidence="1">
    <location>
        <begin position="496"/>
        <end position="514"/>
    </location>
</feature>
<feature type="transmembrane region" description="Helical" evidence="1">
    <location>
        <begin position="58"/>
        <end position="79"/>
    </location>
</feature>
<feature type="transmembrane region" description="Helical" evidence="1">
    <location>
        <begin position="180"/>
        <end position="199"/>
    </location>
</feature>
<keyword evidence="1" id="KW-0472">Membrane</keyword>